<feature type="domain" description="F-box" evidence="1">
    <location>
        <begin position="5"/>
        <end position="51"/>
    </location>
</feature>
<accession>A0A8R7UW67</accession>
<dbReference type="CDD" id="cd22162">
    <property type="entry name" value="F-box_AtSKIP3-like"/>
    <property type="match status" value="1"/>
</dbReference>
<sequence>METAACDILRLPEELIAAIVSLTSPQDACRAAAVSRAFRVSMDSDAVWSCFLPGDLPRFVDTTERSLATLPSSKARFLRLSDEPTLLLGRVTVRTFLALAASLLLRRRTAGQVYRRQVLHAIGEGAEYFVAR</sequence>
<dbReference type="Gramene" id="TuG1812G0600004107.01.T01">
    <property type="protein sequence ID" value="TuG1812G0600004107.01.T01"/>
    <property type="gene ID" value="TuG1812G0600004107.01"/>
</dbReference>
<dbReference type="Gene3D" id="1.20.1280.50">
    <property type="match status" value="1"/>
</dbReference>
<dbReference type="Pfam" id="PF12937">
    <property type="entry name" value="F-box-like"/>
    <property type="match status" value="1"/>
</dbReference>
<reference evidence="2" key="3">
    <citation type="submission" date="2022-06" db="UniProtKB">
        <authorList>
            <consortium name="EnsemblPlants"/>
        </authorList>
    </citation>
    <scope>IDENTIFICATION</scope>
</reference>
<dbReference type="InterPro" id="IPR036047">
    <property type="entry name" value="F-box-like_dom_sf"/>
</dbReference>
<protein>
    <recommendedName>
        <fullName evidence="1">F-box domain-containing protein</fullName>
    </recommendedName>
</protein>
<name>A0A8R7UW67_TRIUA</name>
<proteinExistence type="predicted"/>
<dbReference type="SUPFAM" id="SSF81383">
    <property type="entry name" value="F-box domain"/>
    <property type="match status" value="1"/>
</dbReference>
<organism evidence="2 3">
    <name type="scientific">Triticum urartu</name>
    <name type="common">Red wild einkorn</name>
    <name type="synonym">Crithodium urartu</name>
    <dbReference type="NCBI Taxonomy" id="4572"/>
    <lineage>
        <taxon>Eukaryota</taxon>
        <taxon>Viridiplantae</taxon>
        <taxon>Streptophyta</taxon>
        <taxon>Embryophyta</taxon>
        <taxon>Tracheophyta</taxon>
        <taxon>Spermatophyta</taxon>
        <taxon>Magnoliopsida</taxon>
        <taxon>Liliopsida</taxon>
        <taxon>Poales</taxon>
        <taxon>Poaceae</taxon>
        <taxon>BOP clade</taxon>
        <taxon>Pooideae</taxon>
        <taxon>Triticodae</taxon>
        <taxon>Triticeae</taxon>
        <taxon>Triticinae</taxon>
        <taxon>Triticum</taxon>
    </lineage>
</organism>
<dbReference type="AlphaFoldDB" id="A0A8R7UW67"/>
<reference evidence="3" key="1">
    <citation type="journal article" date="2013" name="Nature">
        <title>Draft genome of the wheat A-genome progenitor Triticum urartu.</title>
        <authorList>
            <person name="Ling H.Q."/>
            <person name="Zhao S."/>
            <person name="Liu D."/>
            <person name="Wang J."/>
            <person name="Sun H."/>
            <person name="Zhang C."/>
            <person name="Fan H."/>
            <person name="Li D."/>
            <person name="Dong L."/>
            <person name="Tao Y."/>
            <person name="Gao C."/>
            <person name="Wu H."/>
            <person name="Li Y."/>
            <person name="Cui Y."/>
            <person name="Guo X."/>
            <person name="Zheng S."/>
            <person name="Wang B."/>
            <person name="Yu K."/>
            <person name="Liang Q."/>
            <person name="Yang W."/>
            <person name="Lou X."/>
            <person name="Chen J."/>
            <person name="Feng M."/>
            <person name="Jian J."/>
            <person name="Zhang X."/>
            <person name="Luo G."/>
            <person name="Jiang Y."/>
            <person name="Liu J."/>
            <person name="Wang Z."/>
            <person name="Sha Y."/>
            <person name="Zhang B."/>
            <person name="Wu H."/>
            <person name="Tang D."/>
            <person name="Shen Q."/>
            <person name="Xue P."/>
            <person name="Zou S."/>
            <person name="Wang X."/>
            <person name="Liu X."/>
            <person name="Wang F."/>
            <person name="Yang Y."/>
            <person name="An X."/>
            <person name="Dong Z."/>
            <person name="Zhang K."/>
            <person name="Zhang X."/>
            <person name="Luo M.C."/>
            <person name="Dvorak J."/>
            <person name="Tong Y."/>
            <person name="Wang J."/>
            <person name="Yang H."/>
            <person name="Li Z."/>
            <person name="Wang D."/>
            <person name="Zhang A."/>
            <person name="Wang J."/>
        </authorList>
    </citation>
    <scope>NUCLEOTIDE SEQUENCE</scope>
    <source>
        <strain evidence="3">cv. G1812</strain>
    </source>
</reference>
<dbReference type="Proteomes" id="UP000015106">
    <property type="component" value="Chromosome 6"/>
</dbReference>
<evidence type="ECO:0000313" key="3">
    <source>
        <dbReference type="Proteomes" id="UP000015106"/>
    </source>
</evidence>
<keyword evidence="3" id="KW-1185">Reference proteome</keyword>
<dbReference type="PROSITE" id="PS50181">
    <property type="entry name" value="FBOX"/>
    <property type="match status" value="1"/>
</dbReference>
<dbReference type="EnsemblPlants" id="TuG1812G0600004107.01.T01">
    <property type="protein sequence ID" value="TuG1812G0600004107.01.T01"/>
    <property type="gene ID" value="TuG1812G0600004107.01"/>
</dbReference>
<reference evidence="2" key="2">
    <citation type="submission" date="2018-03" db="EMBL/GenBank/DDBJ databases">
        <title>The Triticum urartu genome reveals the dynamic nature of wheat genome evolution.</title>
        <authorList>
            <person name="Ling H."/>
            <person name="Ma B."/>
            <person name="Shi X."/>
            <person name="Liu H."/>
            <person name="Dong L."/>
            <person name="Sun H."/>
            <person name="Cao Y."/>
            <person name="Gao Q."/>
            <person name="Zheng S."/>
            <person name="Li Y."/>
            <person name="Yu Y."/>
            <person name="Du H."/>
            <person name="Qi M."/>
            <person name="Li Y."/>
            <person name="Yu H."/>
            <person name="Cui Y."/>
            <person name="Wang N."/>
            <person name="Chen C."/>
            <person name="Wu H."/>
            <person name="Zhao Y."/>
            <person name="Zhang J."/>
            <person name="Li Y."/>
            <person name="Zhou W."/>
            <person name="Zhang B."/>
            <person name="Hu W."/>
            <person name="Eijk M."/>
            <person name="Tang J."/>
            <person name="Witsenboer H."/>
            <person name="Zhao S."/>
            <person name="Li Z."/>
            <person name="Zhang A."/>
            <person name="Wang D."/>
            <person name="Liang C."/>
        </authorList>
    </citation>
    <scope>NUCLEOTIDE SEQUENCE [LARGE SCALE GENOMIC DNA]</scope>
    <source>
        <strain evidence="2">cv. G1812</strain>
    </source>
</reference>
<evidence type="ECO:0000259" key="1">
    <source>
        <dbReference type="PROSITE" id="PS50181"/>
    </source>
</evidence>
<dbReference type="InterPro" id="IPR001810">
    <property type="entry name" value="F-box_dom"/>
</dbReference>
<evidence type="ECO:0000313" key="2">
    <source>
        <dbReference type="EnsemblPlants" id="TuG1812G0600004107.01.T01"/>
    </source>
</evidence>
<dbReference type="PANTHER" id="PTHR32278:SF111">
    <property type="entry name" value="F-BOX PROTEIN PP2-B12-RELATED"/>
    <property type="match status" value="1"/>
</dbReference>
<dbReference type="PANTHER" id="PTHR32278">
    <property type="entry name" value="F-BOX DOMAIN-CONTAINING PROTEIN"/>
    <property type="match status" value="1"/>
</dbReference>